<feature type="domain" description="N-acetyltransferase" evidence="1">
    <location>
        <begin position="80"/>
        <end position="233"/>
    </location>
</feature>
<dbReference type="PROSITE" id="PS51186">
    <property type="entry name" value="GNAT"/>
    <property type="match status" value="1"/>
</dbReference>
<protein>
    <recommendedName>
        <fullName evidence="1">N-acetyltransferase domain-containing protein</fullName>
    </recommendedName>
</protein>
<name>A0ABQ3E4G5_9HYPH</name>
<reference evidence="3" key="1">
    <citation type="journal article" date="2019" name="Int. J. Syst. Evol. Microbiol.">
        <title>The Global Catalogue of Microorganisms (GCM) 10K type strain sequencing project: providing services to taxonomists for standard genome sequencing and annotation.</title>
        <authorList>
            <consortium name="The Broad Institute Genomics Platform"/>
            <consortium name="The Broad Institute Genome Sequencing Center for Infectious Disease"/>
            <person name="Wu L."/>
            <person name="Ma J."/>
        </authorList>
    </citation>
    <scope>NUCLEOTIDE SEQUENCE [LARGE SCALE GENOMIC DNA]</scope>
    <source>
        <strain evidence="3">KCTC 12861</strain>
    </source>
</reference>
<dbReference type="InterPro" id="IPR016181">
    <property type="entry name" value="Acyl_CoA_acyltransferase"/>
</dbReference>
<evidence type="ECO:0000259" key="1">
    <source>
        <dbReference type="PROSITE" id="PS51186"/>
    </source>
</evidence>
<comment type="caution">
    <text evidence="2">The sequence shown here is derived from an EMBL/GenBank/DDBJ whole genome shotgun (WGS) entry which is preliminary data.</text>
</comment>
<dbReference type="EMBL" id="BMXE01000002">
    <property type="protein sequence ID" value="GHB25552.1"/>
    <property type="molecule type" value="Genomic_DNA"/>
</dbReference>
<keyword evidence="3" id="KW-1185">Reference proteome</keyword>
<sequence>MHVMLWVPDLRYACPGDTRGLVGARFHLVELTSVGHPALDAGSSQNLPRTRSFIALNRNIGMNTPSATATRFIVGKTERSHVNGLLALLNRIIEIGGTTGLEKPLSTEEFIEWFLEIDLLESSVCAIDQETGEPLGFQTASHYGDIPADWVDIGTFVKPGLHKSGIGGALFKATLAGLQGKGLIAINATIRADNTGGLADYSSRGFKDYKVLEAVPLADGTLVDRICKRYDLV</sequence>
<proteinExistence type="predicted"/>
<organism evidence="2 3">
    <name type="scientific">Pseudovibrio japonicus</name>
    <dbReference type="NCBI Taxonomy" id="366534"/>
    <lineage>
        <taxon>Bacteria</taxon>
        <taxon>Pseudomonadati</taxon>
        <taxon>Pseudomonadota</taxon>
        <taxon>Alphaproteobacteria</taxon>
        <taxon>Hyphomicrobiales</taxon>
        <taxon>Stappiaceae</taxon>
        <taxon>Pseudovibrio</taxon>
    </lineage>
</organism>
<evidence type="ECO:0000313" key="2">
    <source>
        <dbReference type="EMBL" id="GHB25552.1"/>
    </source>
</evidence>
<dbReference type="Proteomes" id="UP000637980">
    <property type="component" value="Unassembled WGS sequence"/>
</dbReference>
<accession>A0ABQ3E4G5</accession>
<evidence type="ECO:0000313" key="3">
    <source>
        <dbReference type="Proteomes" id="UP000637980"/>
    </source>
</evidence>
<gene>
    <name evidence="2" type="ORF">GCM10007094_12050</name>
</gene>
<dbReference type="Pfam" id="PF00583">
    <property type="entry name" value="Acetyltransf_1"/>
    <property type="match status" value="1"/>
</dbReference>
<dbReference type="SUPFAM" id="SSF55729">
    <property type="entry name" value="Acyl-CoA N-acyltransferases (Nat)"/>
    <property type="match status" value="1"/>
</dbReference>
<dbReference type="InterPro" id="IPR000182">
    <property type="entry name" value="GNAT_dom"/>
</dbReference>
<dbReference type="Gene3D" id="3.40.630.30">
    <property type="match status" value="1"/>
</dbReference>